<dbReference type="EMBL" id="SOFS01000026">
    <property type="protein sequence ID" value="TFC19147.1"/>
    <property type="molecule type" value="Genomic_DNA"/>
</dbReference>
<protein>
    <recommendedName>
        <fullName evidence="3">Phospholipase/carboxylesterase/thioesterase domain-containing protein</fullName>
    </recommendedName>
</protein>
<organism evidence="4 5">
    <name type="scientific">Cryobacterium glucosi</name>
    <dbReference type="NCBI Taxonomy" id="1259175"/>
    <lineage>
        <taxon>Bacteria</taxon>
        <taxon>Bacillati</taxon>
        <taxon>Actinomycetota</taxon>
        <taxon>Actinomycetes</taxon>
        <taxon>Micrococcales</taxon>
        <taxon>Microbacteriaceae</taxon>
        <taxon>Cryobacterium</taxon>
    </lineage>
</organism>
<name>A0ABY2IKL9_9MICO</name>
<comment type="similarity">
    <text evidence="1">Belongs to the AB hydrolase superfamily. AB hydrolase 2 family.</text>
</comment>
<comment type="caution">
    <text evidence="4">The sequence shown here is derived from an EMBL/GenBank/DDBJ whole genome shotgun (WGS) entry which is preliminary data.</text>
</comment>
<dbReference type="InterPro" id="IPR003140">
    <property type="entry name" value="PLipase/COase/thioEstase"/>
</dbReference>
<evidence type="ECO:0000313" key="4">
    <source>
        <dbReference type="EMBL" id="TFC19147.1"/>
    </source>
</evidence>
<dbReference type="Gene3D" id="3.40.50.1820">
    <property type="entry name" value="alpha/beta hydrolase"/>
    <property type="match status" value="1"/>
</dbReference>
<evidence type="ECO:0000256" key="2">
    <source>
        <dbReference type="ARBA" id="ARBA00022801"/>
    </source>
</evidence>
<reference evidence="4 5" key="1">
    <citation type="submission" date="2019-03" db="EMBL/GenBank/DDBJ databases">
        <title>Genomics of glacier-inhabiting Cryobacterium strains.</title>
        <authorList>
            <person name="Liu Q."/>
            <person name="Xin Y.-H."/>
        </authorList>
    </citation>
    <scope>NUCLEOTIDE SEQUENCE [LARGE SCALE GENOMIC DNA]</scope>
    <source>
        <strain evidence="4 5">MDB1-5</strain>
    </source>
</reference>
<proteinExistence type="inferred from homology"/>
<keyword evidence="2" id="KW-0378">Hydrolase</keyword>
<evidence type="ECO:0000259" key="3">
    <source>
        <dbReference type="Pfam" id="PF02230"/>
    </source>
</evidence>
<dbReference type="SUPFAM" id="SSF53474">
    <property type="entry name" value="alpha/beta-Hydrolases"/>
    <property type="match status" value="1"/>
</dbReference>
<dbReference type="InterPro" id="IPR029058">
    <property type="entry name" value="AB_hydrolase_fold"/>
</dbReference>
<dbReference type="PANTHER" id="PTHR10655:SF17">
    <property type="entry name" value="LYSOPHOSPHOLIPASE-LIKE PROTEIN 1"/>
    <property type="match status" value="1"/>
</dbReference>
<dbReference type="PANTHER" id="PTHR10655">
    <property type="entry name" value="LYSOPHOSPHOLIPASE-RELATED"/>
    <property type="match status" value="1"/>
</dbReference>
<dbReference type="Pfam" id="PF02230">
    <property type="entry name" value="Abhydrolase_2"/>
    <property type="match status" value="1"/>
</dbReference>
<accession>A0ABY2IKL9</accession>
<sequence>MEITARRDGVDPALPSTRPLLLLLHGYGSHEGDLPSLAAYLPDAFDWVSLRAPLGLPTGGFAWFPITVPGRPGAESVIEAADAVLAWLDAHVHPGTPVVPLGFSQGGLMVTQLLRQAPGRFPAGVVLSGFTLDATLPGDEVLAATRTPVFFGHGDADRVISAETTARASAWLPGHSTLTEKVYAGLPHSISAEELDDVSRFLTEALVSAGRTTRNGV</sequence>
<dbReference type="InterPro" id="IPR050565">
    <property type="entry name" value="LYPA1-2/EST-like"/>
</dbReference>
<keyword evidence="5" id="KW-1185">Reference proteome</keyword>
<gene>
    <name evidence="4" type="ORF">E3O46_12740</name>
</gene>
<dbReference type="Proteomes" id="UP000297604">
    <property type="component" value="Unassembled WGS sequence"/>
</dbReference>
<evidence type="ECO:0000256" key="1">
    <source>
        <dbReference type="ARBA" id="ARBA00006499"/>
    </source>
</evidence>
<evidence type="ECO:0000313" key="5">
    <source>
        <dbReference type="Proteomes" id="UP000297604"/>
    </source>
</evidence>
<feature type="domain" description="Phospholipase/carboxylesterase/thioesterase" evidence="3">
    <location>
        <begin position="18"/>
        <end position="203"/>
    </location>
</feature>